<organism evidence="1 2">
    <name type="scientific">Vairimorpha necatrix</name>
    <dbReference type="NCBI Taxonomy" id="6039"/>
    <lineage>
        <taxon>Eukaryota</taxon>
        <taxon>Fungi</taxon>
        <taxon>Fungi incertae sedis</taxon>
        <taxon>Microsporidia</taxon>
        <taxon>Nosematidae</taxon>
        <taxon>Vairimorpha</taxon>
    </lineage>
</organism>
<dbReference type="AlphaFoldDB" id="A0AAX4JDG9"/>
<evidence type="ECO:0000313" key="2">
    <source>
        <dbReference type="Proteomes" id="UP001334084"/>
    </source>
</evidence>
<accession>A0AAX4JDG9</accession>
<dbReference type="KEGG" id="vnx:VNE69_07123"/>
<gene>
    <name evidence="1" type="ORF">VNE69_07123</name>
</gene>
<protein>
    <submittedName>
        <fullName evidence="1">Uncharacterized protein</fullName>
    </submittedName>
</protein>
<evidence type="ECO:0000313" key="1">
    <source>
        <dbReference type="EMBL" id="WUR04055.1"/>
    </source>
</evidence>
<dbReference type="GeneID" id="90541879"/>
<keyword evidence="2" id="KW-1185">Reference proteome</keyword>
<dbReference type="Proteomes" id="UP001334084">
    <property type="component" value="Chromosome 7"/>
</dbReference>
<dbReference type="RefSeq" id="XP_065330200.1">
    <property type="nucleotide sequence ID" value="XM_065474128.1"/>
</dbReference>
<reference evidence="1" key="1">
    <citation type="journal article" date="2024" name="BMC Genomics">
        <title>Functional annotation of a divergent genome using sequence and structure-based similarity.</title>
        <authorList>
            <person name="Svedberg D."/>
            <person name="Winiger R.R."/>
            <person name="Berg A."/>
            <person name="Sharma H."/>
            <person name="Tellgren-Roth C."/>
            <person name="Debrunner-Vossbrinck B.A."/>
            <person name="Vossbrinck C.R."/>
            <person name="Barandun J."/>
        </authorList>
    </citation>
    <scope>NUCLEOTIDE SEQUENCE</scope>
    <source>
        <strain evidence="1">Illinois isolate</strain>
    </source>
</reference>
<dbReference type="EMBL" id="CP142732">
    <property type="protein sequence ID" value="WUR04055.1"/>
    <property type="molecule type" value="Genomic_DNA"/>
</dbReference>
<proteinExistence type="predicted"/>
<sequence length="107" mass="12406">MNLSYLLFQSVSAIRSEEENNTNPFIYRIKQESNKSLEKSDLLCEVCNSTVSTNVRDRENKIYTIKNDIKIPRDVMTPESATFQLFSKNTYIIMLILKLSVDGYIND</sequence>
<name>A0AAX4JDG9_9MICR</name>